<dbReference type="OrthoDB" id="2781056at2"/>
<evidence type="ECO:0008006" key="3">
    <source>
        <dbReference type="Google" id="ProtNLM"/>
    </source>
</evidence>
<dbReference type="Proteomes" id="UP000239872">
    <property type="component" value="Unassembled WGS sequence"/>
</dbReference>
<organism evidence="1 2">
    <name type="scientific">Flavipsychrobacter stenotrophus</name>
    <dbReference type="NCBI Taxonomy" id="2077091"/>
    <lineage>
        <taxon>Bacteria</taxon>
        <taxon>Pseudomonadati</taxon>
        <taxon>Bacteroidota</taxon>
        <taxon>Chitinophagia</taxon>
        <taxon>Chitinophagales</taxon>
        <taxon>Chitinophagaceae</taxon>
        <taxon>Flavipsychrobacter</taxon>
    </lineage>
</organism>
<name>A0A2S7SW02_9BACT</name>
<comment type="caution">
    <text evidence="1">The sequence shown here is derived from an EMBL/GenBank/DDBJ whole genome shotgun (WGS) entry which is preliminary data.</text>
</comment>
<protein>
    <recommendedName>
        <fullName evidence="3">DUF3987 domain-containing protein</fullName>
    </recommendedName>
</protein>
<dbReference type="RefSeq" id="WP_105039518.1">
    <property type="nucleotide sequence ID" value="NZ_PPSL01000003.1"/>
</dbReference>
<dbReference type="AlphaFoldDB" id="A0A2S7SW02"/>
<dbReference type="EMBL" id="PPSL01000003">
    <property type="protein sequence ID" value="PQJ10791.1"/>
    <property type="molecule type" value="Genomic_DNA"/>
</dbReference>
<evidence type="ECO:0000313" key="1">
    <source>
        <dbReference type="EMBL" id="PQJ10791.1"/>
    </source>
</evidence>
<sequence length="527" mass="61348">MIQATYKTDAERMEEKNIAKALRLREALKEKPYLPFEEDDYPANPDILENVEANQIIFDEELIPENQLEAYKESRRNSKNLQLEDHLNQYSNPFPIEVFPDPIRRHINDVSNTLNFPKEYYAAGILSAVAGAIRNNFQILFKGKLKSTAILSMLIVGRSSINKSGPLERALSPLFAQELAYEREYKIAYTEYKKLKHEGNENLIEPTCKRCMINDATMEAIKDVLVENKAGLTLYADEYLSFLNSMNKYRGGAGDDMQTHLTMWSGKPIKVDRKKKSSPWILQPFLNNAGTIQTDVLIKFISNLNDNNGYLDRLLFATTDTVPQRKWNGLMPNDKLEEQYHAIIKNIINVPSRYNKDGEINPHILNFTKDAFQELIRWQNENSDYCNSLNDQQMIGIYNKLELYLLRFIIIVAMLDYAYKHVKILMKDDMQIIVTKQHVIDAISITEYFRNRANRIMGLVPKKVSIKHYDPRFEKFHNKLPAIFTTRDALKVGRLLGLSERTVYYYLKCDLIKCVEKGQYERCYEQQ</sequence>
<dbReference type="Pfam" id="PF13148">
    <property type="entry name" value="DUF3987"/>
    <property type="match status" value="1"/>
</dbReference>
<gene>
    <name evidence="1" type="ORF">CJD36_012540</name>
</gene>
<reference evidence="1 2" key="1">
    <citation type="submission" date="2018-01" db="EMBL/GenBank/DDBJ databases">
        <title>A novel member of the phylum Bacteroidetes isolated from glacier ice.</title>
        <authorList>
            <person name="Liu Q."/>
            <person name="Xin Y.-H."/>
        </authorList>
    </citation>
    <scope>NUCLEOTIDE SEQUENCE [LARGE SCALE GENOMIC DNA]</scope>
    <source>
        <strain evidence="1 2">RB1R16</strain>
    </source>
</reference>
<accession>A0A2S7SW02</accession>
<evidence type="ECO:0000313" key="2">
    <source>
        <dbReference type="Proteomes" id="UP000239872"/>
    </source>
</evidence>
<proteinExistence type="predicted"/>
<keyword evidence="2" id="KW-1185">Reference proteome</keyword>
<dbReference type="InterPro" id="IPR025048">
    <property type="entry name" value="DUF3987"/>
</dbReference>